<evidence type="ECO:0000313" key="2">
    <source>
        <dbReference type="Proteomes" id="UP000237000"/>
    </source>
</evidence>
<evidence type="ECO:0000313" key="1">
    <source>
        <dbReference type="EMBL" id="PON56205.1"/>
    </source>
</evidence>
<sequence>FFFISTIRIITIYHSIDSRVYKYTKLQLKE</sequence>
<feature type="non-terminal residue" evidence="1">
    <location>
        <position position="1"/>
    </location>
</feature>
<dbReference type="EMBL" id="JXTC01000411">
    <property type="protein sequence ID" value="PON56205.1"/>
    <property type="molecule type" value="Genomic_DNA"/>
</dbReference>
<reference evidence="2" key="1">
    <citation type="submission" date="2016-06" db="EMBL/GenBank/DDBJ databases">
        <title>Parallel loss of symbiosis genes in relatives of nitrogen-fixing non-legume Parasponia.</title>
        <authorList>
            <person name="Van Velzen R."/>
            <person name="Holmer R."/>
            <person name="Bu F."/>
            <person name="Rutten L."/>
            <person name="Van Zeijl A."/>
            <person name="Liu W."/>
            <person name="Santuari L."/>
            <person name="Cao Q."/>
            <person name="Sharma T."/>
            <person name="Shen D."/>
            <person name="Roswanjaya Y."/>
            <person name="Wardhani T."/>
            <person name="Kalhor M.S."/>
            <person name="Jansen J."/>
            <person name="Van den Hoogen J."/>
            <person name="Gungor B."/>
            <person name="Hartog M."/>
            <person name="Hontelez J."/>
            <person name="Verver J."/>
            <person name="Yang W.-C."/>
            <person name="Schijlen E."/>
            <person name="Repin R."/>
            <person name="Schilthuizen M."/>
            <person name="Schranz E."/>
            <person name="Heidstra R."/>
            <person name="Miyata K."/>
            <person name="Fedorova E."/>
            <person name="Kohlen W."/>
            <person name="Bisseling T."/>
            <person name="Smit S."/>
            <person name="Geurts R."/>
        </authorList>
    </citation>
    <scope>NUCLEOTIDE SEQUENCE [LARGE SCALE GENOMIC DNA]</scope>
    <source>
        <strain evidence="2">cv. RG33-2</strain>
    </source>
</reference>
<gene>
    <name evidence="1" type="ORF">TorRG33x02_297250</name>
</gene>
<comment type="caution">
    <text evidence="1">The sequence shown here is derived from an EMBL/GenBank/DDBJ whole genome shotgun (WGS) entry which is preliminary data.</text>
</comment>
<keyword evidence="2" id="KW-1185">Reference proteome</keyword>
<dbReference type="Proteomes" id="UP000237000">
    <property type="component" value="Unassembled WGS sequence"/>
</dbReference>
<accession>A0A2P5C5A6</accession>
<dbReference type="InParanoid" id="A0A2P5C5A6"/>
<proteinExistence type="predicted"/>
<name>A0A2P5C5A6_TREOI</name>
<protein>
    <submittedName>
        <fullName evidence="1">Uncharacterized protein</fullName>
    </submittedName>
</protein>
<organism evidence="1 2">
    <name type="scientific">Trema orientale</name>
    <name type="common">Charcoal tree</name>
    <name type="synonym">Celtis orientalis</name>
    <dbReference type="NCBI Taxonomy" id="63057"/>
    <lineage>
        <taxon>Eukaryota</taxon>
        <taxon>Viridiplantae</taxon>
        <taxon>Streptophyta</taxon>
        <taxon>Embryophyta</taxon>
        <taxon>Tracheophyta</taxon>
        <taxon>Spermatophyta</taxon>
        <taxon>Magnoliopsida</taxon>
        <taxon>eudicotyledons</taxon>
        <taxon>Gunneridae</taxon>
        <taxon>Pentapetalae</taxon>
        <taxon>rosids</taxon>
        <taxon>fabids</taxon>
        <taxon>Rosales</taxon>
        <taxon>Cannabaceae</taxon>
        <taxon>Trema</taxon>
    </lineage>
</organism>
<dbReference type="AlphaFoldDB" id="A0A2P5C5A6"/>